<sequence>MALHLFSRVVSSSSTSHSDGQDQHASDHHALIQAIRALHPAYKPSSVRRLSTFISPFVVPAHPGRPEEEDEVIELPSSSAASSCSSSFSLPSVSHSDPCQQRPRVSATTIAQVRQHLAKVWHLPENRIQALLVSTACLDEAQLDQEWIYIVEDQDWIAFTQCLSSRTTQVAERQEPKIKVDIVLSSVACDEAQASRAGSNTDAPYPRTPSSTTSTPGVGPRNAPSTNFDDPEEVAPGLSSAPGRADSDASQLPSASLPPLITALAAASAGMDLASGIVSSLGGLARSVSLQADQMRSTRFASSQEPQSASGTTHNQPQDSAELAAPSISVVSERQRLEEIPFVRQAAGLSPVSETIADPVSDGGEQPETFEASPSLLAGLSAELAAMRSARVASSSTYERPAASQPPRRLESRSRSRSRGRSLLSSTISLLALLLFLFAITSPVDASPSPPAVQLSSTPLIEATMAKRSPPQHLCKCTCFSTNSTLVPIFAPADPAKPCLTCTRQFCIDQGLEICKGARIAPTDGDTGTGWEGDVWAKCFERDDYKDQSIILLYLITVVGLVAVTVLRGRVRGWSTAPPARADCSMPWQTLHGGHDGSGHDGSHAGDDKNPMTDNGIYFRRSEGCGFASALSVGHVLV</sequence>
<evidence type="ECO:0000313" key="4">
    <source>
        <dbReference type="Proteomes" id="UP000323386"/>
    </source>
</evidence>
<feature type="compositionally biased region" description="Polar residues" evidence="1">
    <location>
        <begin position="296"/>
        <end position="319"/>
    </location>
</feature>
<feature type="region of interest" description="Disordered" evidence="1">
    <location>
        <begin position="393"/>
        <end position="418"/>
    </location>
</feature>
<reference evidence="3 4" key="1">
    <citation type="submission" date="2018-03" db="EMBL/GenBank/DDBJ databases">
        <authorList>
            <person name="Guldener U."/>
        </authorList>
    </citation>
    <scope>NUCLEOTIDE SEQUENCE [LARGE SCALE GENOMIC DNA]</scope>
    <source>
        <strain evidence="3 4">DAOM196992</strain>
    </source>
</reference>
<keyword evidence="4" id="KW-1185">Reference proteome</keyword>
<feature type="region of interest" description="Disordered" evidence="1">
    <location>
        <begin position="194"/>
        <end position="254"/>
    </location>
</feature>
<dbReference type="PANTHER" id="PTHR36854:SF1">
    <property type="entry name" value="TRANSMEMBRANE PROTEIN"/>
    <property type="match status" value="1"/>
</dbReference>
<dbReference type="OrthoDB" id="2142503at2759"/>
<proteinExistence type="predicted"/>
<keyword evidence="2" id="KW-0472">Membrane</keyword>
<accession>A0A5C3F0K5</accession>
<gene>
    <name evidence="3" type="ORF">PSFLO_02699</name>
</gene>
<dbReference type="AlphaFoldDB" id="A0A5C3F0K5"/>
<keyword evidence="2" id="KW-0812">Transmembrane</keyword>
<dbReference type="EMBL" id="OOIP01000006">
    <property type="protein sequence ID" value="SPO37227.1"/>
    <property type="molecule type" value="Genomic_DNA"/>
</dbReference>
<evidence type="ECO:0000313" key="3">
    <source>
        <dbReference type="EMBL" id="SPO37227.1"/>
    </source>
</evidence>
<feature type="transmembrane region" description="Helical" evidence="2">
    <location>
        <begin position="423"/>
        <end position="441"/>
    </location>
</feature>
<dbReference type="Proteomes" id="UP000323386">
    <property type="component" value="Unassembled WGS sequence"/>
</dbReference>
<feature type="compositionally biased region" description="Low complexity" evidence="1">
    <location>
        <begin position="204"/>
        <end position="216"/>
    </location>
</feature>
<evidence type="ECO:0000256" key="1">
    <source>
        <dbReference type="SAM" id="MobiDB-lite"/>
    </source>
</evidence>
<feature type="transmembrane region" description="Helical" evidence="2">
    <location>
        <begin position="550"/>
        <end position="567"/>
    </location>
</feature>
<feature type="region of interest" description="Disordered" evidence="1">
    <location>
        <begin position="296"/>
        <end position="322"/>
    </location>
</feature>
<keyword evidence="2" id="KW-1133">Transmembrane helix</keyword>
<name>A0A5C3F0K5_9BASI</name>
<dbReference type="PANTHER" id="PTHR36854">
    <property type="entry name" value="CHROMOSOME 9, WHOLE GENOME SHOTGUN SEQUENCE"/>
    <property type="match status" value="1"/>
</dbReference>
<organism evidence="3 4">
    <name type="scientific">Pseudozyma flocculosa</name>
    <dbReference type="NCBI Taxonomy" id="84751"/>
    <lineage>
        <taxon>Eukaryota</taxon>
        <taxon>Fungi</taxon>
        <taxon>Dikarya</taxon>
        <taxon>Basidiomycota</taxon>
        <taxon>Ustilaginomycotina</taxon>
        <taxon>Ustilaginomycetes</taxon>
        <taxon>Ustilaginales</taxon>
        <taxon>Ustilaginaceae</taxon>
        <taxon>Pseudozyma</taxon>
    </lineage>
</organism>
<protein>
    <submittedName>
        <fullName evidence="3">Uncharacterized protein</fullName>
    </submittedName>
</protein>
<evidence type="ECO:0000256" key="2">
    <source>
        <dbReference type="SAM" id="Phobius"/>
    </source>
</evidence>